<dbReference type="EMBL" id="QSAT01000004">
    <property type="protein sequence ID" value="RGW76379.1"/>
    <property type="molecule type" value="Genomic_DNA"/>
</dbReference>
<dbReference type="CDD" id="cd02526">
    <property type="entry name" value="GT2_RfbF_like"/>
    <property type="match status" value="1"/>
</dbReference>
<reference evidence="2 3" key="1">
    <citation type="submission" date="2018-08" db="EMBL/GenBank/DDBJ databases">
        <title>A genome reference for cultivated species of the human gut microbiota.</title>
        <authorList>
            <person name="Zou Y."/>
            <person name="Xue W."/>
            <person name="Luo G."/>
        </authorList>
    </citation>
    <scope>NUCLEOTIDE SEQUENCE [LARGE SCALE GENOMIC DNA]</scope>
    <source>
        <strain evidence="2 3">AF10-31</strain>
    </source>
</reference>
<comment type="caution">
    <text evidence="2">The sequence shown here is derived from an EMBL/GenBank/DDBJ whole genome shotgun (WGS) entry which is preliminary data.</text>
</comment>
<name>A0A413CXK6_9FIRM</name>
<dbReference type="AlphaFoldDB" id="A0A413CXK6"/>
<dbReference type="InterPro" id="IPR029044">
    <property type="entry name" value="Nucleotide-diphossugar_trans"/>
</dbReference>
<dbReference type="SUPFAM" id="SSF53448">
    <property type="entry name" value="Nucleotide-diphospho-sugar transferases"/>
    <property type="match status" value="1"/>
</dbReference>
<dbReference type="Gene3D" id="3.90.550.10">
    <property type="entry name" value="Spore Coat Polysaccharide Biosynthesis Protein SpsA, Chain A"/>
    <property type="match status" value="1"/>
</dbReference>
<evidence type="ECO:0000313" key="3">
    <source>
        <dbReference type="Proteomes" id="UP000284651"/>
    </source>
</evidence>
<dbReference type="RefSeq" id="WP_118356737.1">
    <property type="nucleotide sequence ID" value="NZ_JAQCTZ010000009.1"/>
</dbReference>
<dbReference type="GO" id="GO:0016740">
    <property type="term" value="F:transferase activity"/>
    <property type="evidence" value="ECO:0007669"/>
    <property type="project" value="UniProtKB-KW"/>
</dbReference>
<protein>
    <submittedName>
        <fullName evidence="2">Glycosyltransferase family 2 protein</fullName>
    </submittedName>
</protein>
<proteinExistence type="predicted"/>
<feature type="domain" description="Glycosyltransferase 2-like" evidence="1">
    <location>
        <begin position="6"/>
        <end position="115"/>
    </location>
</feature>
<organism evidence="2 3">
    <name type="scientific">Holdemanella biformis</name>
    <dbReference type="NCBI Taxonomy" id="1735"/>
    <lineage>
        <taxon>Bacteria</taxon>
        <taxon>Bacillati</taxon>
        <taxon>Bacillota</taxon>
        <taxon>Erysipelotrichia</taxon>
        <taxon>Erysipelotrichales</taxon>
        <taxon>Erysipelotrichaceae</taxon>
        <taxon>Holdemanella</taxon>
    </lineage>
</organism>
<dbReference type="Proteomes" id="UP000284651">
    <property type="component" value="Unassembled WGS sequence"/>
</dbReference>
<keyword evidence="2" id="KW-0808">Transferase</keyword>
<evidence type="ECO:0000259" key="1">
    <source>
        <dbReference type="Pfam" id="PF00535"/>
    </source>
</evidence>
<dbReference type="InterPro" id="IPR001173">
    <property type="entry name" value="Glyco_trans_2-like"/>
</dbReference>
<dbReference type="Pfam" id="PF00535">
    <property type="entry name" value="Glycos_transf_2"/>
    <property type="match status" value="1"/>
</dbReference>
<sequence length="281" mass="32858">MKLAGVVVLYNPDQKVIQNITSYINEVDVLYLVDNSSKDNSLLFTHEKAKYIPLHGNTGIAHALNVGAKKAIDNGFHYLLTMDQDSMFEQNALKSMKSIIDDDAEKDMVGIYSPFHKTAISEPVPEELFTSPLVVMTSGNIINLDIYKYVEGFKEWMFIDCVDFEYGLNVRKHGYTIKQINTVFLEHELGDYEIKHIFNKKIFCDNHSALRRYYIVRNSFYLYDMYHNDYPDYCEAVVKQAKQSFFYATVFEKHGFKKLIYMIRGYRDYRRGKKGEYGKYD</sequence>
<gene>
    <name evidence="2" type="ORF">DWV56_02185</name>
</gene>
<evidence type="ECO:0000313" key="2">
    <source>
        <dbReference type="EMBL" id="RGW76379.1"/>
    </source>
</evidence>
<accession>A0A413CXK6</accession>